<protein>
    <recommendedName>
        <fullName evidence="7">EamA domain-containing protein</fullName>
    </recommendedName>
</protein>
<feature type="transmembrane region" description="Helical" evidence="6">
    <location>
        <begin position="118"/>
        <end position="136"/>
    </location>
</feature>
<dbReference type="PANTHER" id="PTHR32322">
    <property type="entry name" value="INNER MEMBRANE TRANSPORTER"/>
    <property type="match status" value="1"/>
</dbReference>
<sequence>MGIIAGLLAMLSWGTAIFLAAFASRKIGNVLTLFWMQAFGLVVAVIYFAITFNSYQLEDNPENILILIAVAILQVIAYLAFYKGLEKGEVSLVSPIGATWGLVVVLLGVIFSNENLKPLQIFAIIIITTGILLLSLSTKSLKNLKKLDLSAGVKEGVIAMLGWGISLFLLSIPTKDMGWFLPTLIFRFFVIGILSFYLFGTGKMFTSTKGKFPLVLLIAIGIFDVAGFFSFSYGVEAEYASLVAPIGSAFALVTIILSLIFLKEKITLQKLFGIGGVVAGLILISL</sequence>
<dbReference type="InterPro" id="IPR050638">
    <property type="entry name" value="AA-Vitamin_Transporters"/>
</dbReference>
<evidence type="ECO:0000256" key="4">
    <source>
        <dbReference type="ARBA" id="ARBA00022989"/>
    </source>
</evidence>
<evidence type="ECO:0000313" key="8">
    <source>
        <dbReference type="EMBL" id="KKQ35982.1"/>
    </source>
</evidence>
<feature type="transmembrane region" description="Helical" evidence="6">
    <location>
        <begin position="212"/>
        <end position="233"/>
    </location>
</feature>
<reference evidence="8 9" key="1">
    <citation type="journal article" date="2015" name="Nature">
        <title>rRNA introns, odd ribosomes, and small enigmatic genomes across a large radiation of phyla.</title>
        <authorList>
            <person name="Brown C.T."/>
            <person name="Hug L.A."/>
            <person name="Thomas B.C."/>
            <person name="Sharon I."/>
            <person name="Castelle C.J."/>
            <person name="Singh A."/>
            <person name="Wilkins M.J."/>
            <person name="Williams K.H."/>
            <person name="Banfield J.F."/>
        </authorList>
    </citation>
    <scope>NUCLEOTIDE SEQUENCE [LARGE SCALE GENOMIC DNA]</scope>
</reference>
<name>A0A0G0H1B0_9BACT</name>
<dbReference type="InterPro" id="IPR037185">
    <property type="entry name" value="EmrE-like"/>
</dbReference>
<gene>
    <name evidence="8" type="ORF">US52_C0012G0007</name>
</gene>
<evidence type="ECO:0000256" key="2">
    <source>
        <dbReference type="ARBA" id="ARBA00007362"/>
    </source>
</evidence>
<comment type="similarity">
    <text evidence="2">Belongs to the EamA transporter family.</text>
</comment>
<feature type="transmembrane region" description="Helical" evidence="6">
    <location>
        <begin position="93"/>
        <end position="112"/>
    </location>
</feature>
<dbReference type="Proteomes" id="UP000034852">
    <property type="component" value="Unassembled WGS sequence"/>
</dbReference>
<organism evidence="8 9">
    <name type="scientific">candidate division WS6 bacterium GW2011_GWA2_37_6</name>
    <dbReference type="NCBI Taxonomy" id="1619087"/>
    <lineage>
        <taxon>Bacteria</taxon>
        <taxon>Candidatus Dojkabacteria</taxon>
    </lineage>
</organism>
<dbReference type="AlphaFoldDB" id="A0A0G0H1B0"/>
<feature type="transmembrane region" description="Helical" evidence="6">
    <location>
        <begin position="30"/>
        <end position="52"/>
    </location>
</feature>
<feature type="transmembrane region" description="Helical" evidence="6">
    <location>
        <begin position="179"/>
        <end position="200"/>
    </location>
</feature>
<comment type="caution">
    <text evidence="8">The sequence shown here is derived from an EMBL/GenBank/DDBJ whole genome shotgun (WGS) entry which is preliminary data.</text>
</comment>
<keyword evidence="3 6" id="KW-0812">Transmembrane</keyword>
<dbReference type="Gene3D" id="1.10.3730.20">
    <property type="match status" value="1"/>
</dbReference>
<evidence type="ECO:0000259" key="7">
    <source>
        <dbReference type="Pfam" id="PF00892"/>
    </source>
</evidence>
<accession>A0A0G0H1B0</accession>
<evidence type="ECO:0000256" key="6">
    <source>
        <dbReference type="SAM" id="Phobius"/>
    </source>
</evidence>
<dbReference type="PANTHER" id="PTHR32322:SF2">
    <property type="entry name" value="EAMA DOMAIN-CONTAINING PROTEIN"/>
    <property type="match status" value="1"/>
</dbReference>
<dbReference type="SUPFAM" id="SSF103481">
    <property type="entry name" value="Multidrug resistance efflux transporter EmrE"/>
    <property type="match status" value="2"/>
</dbReference>
<dbReference type="InterPro" id="IPR000620">
    <property type="entry name" value="EamA_dom"/>
</dbReference>
<feature type="domain" description="EamA" evidence="7">
    <location>
        <begin position="1"/>
        <end position="135"/>
    </location>
</feature>
<feature type="transmembrane region" description="Helical" evidence="6">
    <location>
        <begin position="239"/>
        <end position="261"/>
    </location>
</feature>
<feature type="transmembrane region" description="Helical" evidence="6">
    <location>
        <begin position="64"/>
        <end position="81"/>
    </location>
</feature>
<keyword evidence="5 6" id="KW-0472">Membrane</keyword>
<evidence type="ECO:0000256" key="1">
    <source>
        <dbReference type="ARBA" id="ARBA00004141"/>
    </source>
</evidence>
<feature type="domain" description="EamA" evidence="7">
    <location>
        <begin position="156"/>
        <end position="285"/>
    </location>
</feature>
<evidence type="ECO:0000256" key="3">
    <source>
        <dbReference type="ARBA" id="ARBA00022692"/>
    </source>
</evidence>
<dbReference type="GO" id="GO:0016020">
    <property type="term" value="C:membrane"/>
    <property type="evidence" value="ECO:0007669"/>
    <property type="project" value="UniProtKB-SubCell"/>
</dbReference>
<feature type="transmembrane region" description="Helical" evidence="6">
    <location>
        <begin position="6"/>
        <end position="23"/>
    </location>
</feature>
<comment type="subcellular location">
    <subcellularLocation>
        <location evidence="1">Membrane</location>
        <topology evidence="1">Multi-pass membrane protein</topology>
    </subcellularLocation>
</comment>
<feature type="transmembrane region" description="Helical" evidence="6">
    <location>
        <begin position="156"/>
        <end position="173"/>
    </location>
</feature>
<dbReference type="EMBL" id="LBTH01000012">
    <property type="protein sequence ID" value="KKQ35982.1"/>
    <property type="molecule type" value="Genomic_DNA"/>
</dbReference>
<dbReference type="Pfam" id="PF00892">
    <property type="entry name" value="EamA"/>
    <property type="match status" value="2"/>
</dbReference>
<evidence type="ECO:0000256" key="5">
    <source>
        <dbReference type="ARBA" id="ARBA00023136"/>
    </source>
</evidence>
<keyword evidence="4 6" id="KW-1133">Transmembrane helix</keyword>
<proteinExistence type="inferred from homology"/>
<evidence type="ECO:0000313" key="9">
    <source>
        <dbReference type="Proteomes" id="UP000034852"/>
    </source>
</evidence>